<dbReference type="Pfam" id="PF16290">
    <property type="entry name" value="DUF4936"/>
    <property type="match status" value="1"/>
</dbReference>
<evidence type="ECO:0000313" key="2">
    <source>
        <dbReference type="Proteomes" id="UP000288178"/>
    </source>
</evidence>
<keyword evidence="2" id="KW-1185">Reference proteome</keyword>
<dbReference type="EMBL" id="SACT01000009">
    <property type="protein sequence ID" value="RVT48972.1"/>
    <property type="molecule type" value="Genomic_DNA"/>
</dbReference>
<dbReference type="AlphaFoldDB" id="A0A3S2VUB3"/>
<name>A0A3S2VUB3_9BURK</name>
<accession>A0A3S2VUB3</accession>
<organism evidence="1 2">
    <name type="scientific">Rubrivivax albus</name>
    <dbReference type="NCBI Taxonomy" id="2499835"/>
    <lineage>
        <taxon>Bacteria</taxon>
        <taxon>Pseudomonadati</taxon>
        <taxon>Pseudomonadota</taxon>
        <taxon>Betaproteobacteria</taxon>
        <taxon>Burkholderiales</taxon>
        <taxon>Sphaerotilaceae</taxon>
        <taxon>Rubrivivax</taxon>
    </lineage>
</organism>
<comment type="caution">
    <text evidence="1">The sequence shown here is derived from an EMBL/GenBank/DDBJ whole genome shotgun (WGS) entry which is preliminary data.</text>
</comment>
<evidence type="ECO:0000313" key="1">
    <source>
        <dbReference type="EMBL" id="RVT48972.1"/>
    </source>
</evidence>
<dbReference type="InterPro" id="IPR032556">
    <property type="entry name" value="DUF4936"/>
</dbReference>
<sequence>MAPCCGWVTSPTRCLPPNDDGAATTGHRAHAMTGRALFVYWRIDAGDLPATVAAVRAAQAQLASAWPGLQARLWQRSDPGVPATVMETYAAPDGIDAAAQARIDAAVAGHVPAQRHVEAFLPADSGFRD</sequence>
<gene>
    <name evidence="1" type="ORF">ENE75_21740</name>
</gene>
<protein>
    <submittedName>
        <fullName evidence="1">DUF4936 family protein</fullName>
    </submittedName>
</protein>
<reference evidence="1 2" key="1">
    <citation type="submission" date="2019-01" db="EMBL/GenBank/DDBJ databases">
        <authorList>
            <person name="Chen W.-M."/>
        </authorList>
    </citation>
    <scope>NUCLEOTIDE SEQUENCE [LARGE SCALE GENOMIC DNA]</scope>
    <source>
        <strain evidence="1 2">ICH-3</strain>
    </source>
</reference>
<dbReference type="Proteomes" id="UP000288178">
    <property type="component" value="Unassembled WGS sequence"/>
</dbReference>
<proteinExistence type="predicted"/>